<accession>A0A8J3UBL5</accession>
<keyword evidence="6 7" id="KW-0067">ATP-binding</keyword>
<evidence type="ECO:0000256" key="4">
    <source>
        <dbReference type="ARBA" id="ARBA00022741"/>
    </source>
</evidence>
<feature type="region of interest" description="Disordered" evidence="8">
    <location>
        <begin position="282"/>
        <end position="316"/>
    </location>
</feature>
<keyword evidence="5" id="KW-0418">Kinase</keyword>
<dbReference type="Proteomes" id="UP000622547">
    <property type="component" value="Unassembled WGS sequence"/>
</dbReference>
<dbReference type="GO" id="GO:0004674">
    <property type="term" value="F:protein serine/threonine kinase activity"/>
    <property type="evidence" value="ECO:0007669"/>
    <property type="project" value="UniProtKB-KW"/>
</dbReference>
<feature type="region of interest" description="Disordered" evidence="8">
    <location>
        <begin position="343"/>
        <end position="386"/>
    </location>
</feature>
<dbReference type="SUPFAM" id="SSF56112">
    <property type="entry name" value="Protein kinase-like (PK-like)"/>
    <property type="match status" value="1"/>
</dbReference>
<evidence type="ECO:0000256" key="8">
    <source>
        <dbReference type="SAM" id="MobiDB-lite"/>
    </source>
</evidence>
<name>A0A8J3UBL5_9ACTN</name>
<sequence length="480" mass="50234">MPEMASSLLVGRYQLGELIGRGGMGEVWQGRDLRSGRPVAVKMLTPQVAQMMEARERFAREMRAAARIVHPNVVTVLDVGEHEGQPFLVMELLSGRSLAADLAERGRYGIVEACHLLTQAATGLDAAHRAGVVHRDVKPANLHRTTQGVLKVVDFGVAHLATEAARLTAVGTVVGTAAYLSPEQIIGQGGQPASDLYALGCVGYELLCGHSPFVGSAPQLVYKHLHEPPVPPSRYREDVPAELEGLILALLAKDPAARPAGAAALQILSAFTQPPARTAWPTGSPVPPVLPPGGARAGDTALLNTPDGRPRQAPSEGRRLVVPVAVALTAITAAVVGVSLLSNSQQPSSGPAPSGTSSVAASEEPTPTPSEATDTPSTLPTQSGIDGWLADFDHALLAQQAQGGIDPGLARKVHEQITEMAGNLSENEGRGKGKGNQAQKQMRGLIRDLSEAQRQGKLAADGPLSAFLDRSGLSDEHDDQ</sequence>
<dbReference type="EMBL" id="BOOP01000003">
    <property type="protein sequence ID" value="GII36045.1"/>
    <property type="molecule type" value="Genomic_DNA"/>
</dbReference>
<evidence type="ECO:0000259" key="9">
    <source>
        <dbReference type="PROSITE" id="PS50011"/>
    </source>
</evidence>
<evidence type="ECO:0000313" key="11">
    <source>
        <dbReference type="Proteomes" id="UP000622547"/>
    </source>
</evidence>
<keyword evidence="11" id="KW-1185">Reference proteome</keyword>
<dbReference type="CDD" id="cd14014">
    <property type="entry name" value="STKc_PknB_like"/>
    <property type="match status" value="1"/>
</dbReference>
<dbReference type="PROSITE" id="PS50011">
    <property type="entry name" value="PROTEIN_KINASE_DOM"/>
    <property type="match status" value="1"/>
</dbReference>
<dbReference type="AlphaFoldDB" id="A0A8J3UBL5"/>
<dbReference type="GO" id="GO:0005524">
    <property type="term" value="F:ATP binding"/>
    <property type="evidence" value="ECO:0007669"/>
    <property type="project" value="UniProtKB-UniRule"/>
</dbReference>
<feature type="region of interest" description="Disordered" evidence="8">
    <location>
        <begin position="421"/>
        <end position="480"/>
    </location>
</feature>
<keyword evidence="2" id="KW-0723">Serine/threonine-protein kinase</keyword>
<feature type="compositionally biased region" description="Low complexity" evidence="8">
    <location>
        <begin position="343"/>
        <end position="362"/>
    </location>
</feature>
<reference evidence="10 11" key="1">
    <citation type="submission" date="2021-01" db="EMBL/GenBank/DDBJ databases">
        <title>Whole genome shotgun sequence of Planotetraspora phitsanulokensis NBRC 104273.</title>
        <authorList>
            <person name="Komaki H."/>
            <person name="Tamura T."/>
        </authorList>
    </citation>
    <scope>NUCLEOTIDE SEQUENCE [LARGE SCALE GENOMIC DNA]</scope>
    <source>
        <strain evidence="10 11">NBRC 104273</strain>
    </source>
</reference>
<organism evidence="10 11">
    <name type="scientific">Planotetraspora phitsanulokensis</name>
    <dbReference type="NCBI Taxonomy" id="575192"/>
    <lineage>
        <taxon>Bacteria</taxon>
        <taxon>Bacillati</taxon>
        <taxon>Actinomycetota</taxon>
        <taxon>Actinomycetes</taxon>
        <taxon>Streptosporangiales</taxon>
        <taxon>Streptosporangiaceae</taxon>
        <taxon>Planotetraspora</taxon>
    </lineage>
</organism>
<dbReference type="PANTHER" id="PTHR43289">
    <property type="entry name" value="MITOGEN-ACTIVATED PROTEIN KINASE KINASE KINASE 20-RELATED"/>
    <property type="match status" value="1"/>
</dbReference>
<dbReference type="Gene3D" id="3.30.200.20">
    <property type="entry name" value="Phosphorylase Kinase, domain 1"/>
    <property type="match status" value="1"/>
</dbReference>
<feature type="compositionally biased region" description="Polar residues" evidence="8">
    <location>
        <begin position="369"/>
        <end position="384"/>
    </location>
</feature>
<dbReference type="PROSITE" id="PS00107">
    <property type="entry name" value="PROTEIN_KINASE_ATP"/>
    <property type="match status" value="1"/>
</dbReference>
<keyword evidence="4 7" id="KW-0547">Nucleotide-binding</keyword>
<feature type="binding site" evidence="7">
    <location>
        <position position="42"/>
    </location>
    <ligand>
        <name>ATP</name>
        <dbReference type="ChEBI" id="CHEBI:30616"/>
    </ligand>
</feature>
<evidence type="ECO:0000256" key="5">
    <source>
        <dbReference type="ARBA" id="ARBA00022777"/>
    </source>
</evidence>
<evidence type="ECO:0000256" key="6">
    <source>
        <dbReference type="ARBA" id="ARBA00022840"/>
    </source>
</evidence>
<evidence type="ECO:0000256" key="2">
    <source>
        <dbReference type="ARBA" id="ARBA00022527"/>
    </source>
</evidence>
<feature type="domain" description="Protein kinase" evidence="9">
    <location>
        <begin position="13"/>
        <end position="272"/>
    </location>
</feature>
<gene>
    <name evidence="10" type="ORF">Pph01_10480</name>
</gene>
<dbReference type="PANTHER" id="PTHR43289:SF6">
    <property type="entry name" value="SERINE_THREONINE-PROTEIN KINASE NEKL-3"/>
    <property type="match status" value="1"/>
</dbReference>
<dbReference type="Pfam" id="PF00069">
    <property type="entry name" value="Pkinase"/>
    <property type="match status" value="1"/>
</dbReference>
<dbReference type="InterPro" id="IPR017441">
    <property type="entry name" value="Protein_kinase_ATP_BS"/>
</dbReference>
<dbReference type="InterPro" id="IPR011009">
    <property type="entry name" value="Kinase-like_dom_sf"/>
</dbReference>
<dbReference type="Gene3D" id="1.10.510.10">
    <property type="entry name" value="Transferase(Phosphotransferase) domain 1"/>
    <property type="match status" value="1"/>
</dbReference>
<dbReference type="InterPro" id="IPR000719">
    <property type="entry name" value="Prot_kinase_dom"/>
</dbReference>
<dbReference type="SMART" id="SM00220">
    <property type="entry name" value="S_TKc"/>
    <property type="match status" value="1"/>
</dbReference>
<evidence type="ECO:0000256" key="7">
    <source>
        <dbReference type="PROSITE-ProRule" id="PRU10141"/>
    </source>
</evidence>
<proteinExistence type="predicted"/>
<keyword evidence="3" id="KW-0808">Transferase</keyword>
<evidence type="ECO:0000313" key="10">
    <source>
        <dbReference type="EMBL" id="GII36045.1"/>
    </source>
</evidence>
<protein>
    <recommendedName>
        <fullName evidence="1">non-specific serine/threonine protein kinase</fullName>
        <ecNumber evidence="1">2.7.11.1</ecNumber>
    </recommendedName>
</protein>
<evidence type="ECO:0000256" key="3">
    <source>
        <dbReference type="ARBA" id="ARBA00022679"/>
    </source>
</evidence>
<comment type="caution">
    <text evidence="10">The sequence shown here is derived from an EMBL/GenBank/DDBJ whole genome shotgun (WGS) entry which is preliminary data.</text>
</comment>
<evidence type="ECO:0000256" key="1">
    <source>
        <dbReference type="ARBA" id="ARBA00012513"/>
    </source>
</evidence>
<dbReference type="RefSeq" id="WP_204071749.1">
    <property type="nucleotide sequence ID" value="NZ_BAABHI010000012.1"/>
</dbReference>
<dbReference type="EC" id="2.7.11.1" evidence="1"/>